<dbReference type="EMBL" id="JACJID010000001">
    <property type="protein sequence ID" value="MBA8923695.1"/>
    <property type="molecule type" value="Genomic_DNA"/>
</dbReference>
<evidence type="ECO:0000313" key="2">
    <source>
        <dbReference type="Proteomes" id="UP000517916"/>
    </source>
</evidence>
<dbReference type="Gene3D" id="3.30.450.40">
    <property type="match status" value="1"/>
</dbReference>
<proteinExistence type="predicted"/>
<reference evidence="1 2" key="1">
    <citation type="submission" date="2020-08" db="EMBL/GenBank/DDBJ databases">
        <title>Genomic Encyclopedia of Archaeal and Bacterial Type Strains, Phase II (KMG-II): from individual species to whole genera.</title>
        <authorList>
            <person name="Goeker M."/>
        </authorList>
    </citation>
    <scope>NUCLEOTIDE SEQUENCE [LARGE SCALE GENOMIC DNA]</scope>
    <source>
        <strain evidence="1 2">DSM 43850</strain>
    </source>
</reference>
<keyword evidence="2" id="KW-1185">Reference proteome</keyword>
<sequence>MIDDEVERAYETICACARQEGVPVSVRHIALACKRMLAADGVGIYFLGGLGLGESVYSTDEGAERVVELQVTLGEGPALAALNEDHQVLVANLTCGLCDQSWPVFTPAAVREGLRAIFAFPLKLGVVSVGALEIYRARQGALSDADLNVALLFADAVMIKMVNQTGDTQVMNGDISFLDQVDERWKKVHQATGAVAVQLHAGLADAFVCMRAYAYRSDRRLSEVADDILNGVLDITTDDRLDPGSSGSLRVSD</sequence>
<evidence type="ECO:0008006" key="3">
    <source>
        <dbReference type="Google" id="ProtNLM"/>
    </source>
</evidence>
<dbReference type="SUPFAM" id="SSF55781">
    <property type="entry name" value="GAF domain-like"/>
    <property type="match status" value="1"/>
</dbReference>
<dbReference type="RefSeq" id="WP_025358751.1">
    <property type="nucleotide sequence ID" value="NZ_BAAABQ010000062.1"/>
</dbReference>
<dbReference type="Proteomes" id="UP000517916">
    <property type="component" value="Unassembled WGS sequence"/>
</dbReference>
<comment type="caution">
    <text evidence="1">The sequence shown here is derived from an EMBL/GenBank/DDBJ whole genome shotgun (WGS) entry which is preliminary data.</text>
</comment>
<dbReference type="InterPro" id="IPR029016">
    <property type="entry name" value="GAF-like_dom_sf"/>
</dbReference>
<evidence type="ECO:0000313" key="1">
    <source>
        <dbReference type="EMBL" id="MBA8923695.1"/>
    </source>
</evidence>
<organism evidence="1 2">
    <name type="scientific">Kutzneria viridogrisea</name>
    <dbReference type="NCBI Taxonomy" id="47990"/>
    <lineage>
        <taxon>Bacteria</taxon>
        <taxon>Bacillati</taxon>
        <taxon>Actinomycetota</taxon>
        <taxon>Actinomycetes</taxon>
        <taxon>Pseudonocardiales</taxon>
        <taxon>Pseudonocardiaceae</taxon>
        <taxon>Kutzneria</taxon>
    </lineage>
</organism>
<protein>
    <recommendedName>
        <fullName evidence="3">ANTAR domain-containing protein</fullName>
    </recommendedName>
</protein>
<name>A0ABR6B9Z0_9PSEU</name>
<gene>
    <name evidence="1" type="ORF">BC739_000892</name>
</gene>
<accession>A0ABR6B9Z0</accession>